<protein>
    <submittedName>
        <fullName evidence="2">Uncharacterized protein</fullName>
    </submittedName>
</protein>
<organism evidence="2 3">
    <name type="scientific">Pleurodeles waltl</name>
    <name type="common">Iberian ribbed newt</name>
    <dbReference type="NCBI Taxonomy" id="8319"/>
    <lineage>
        <taxon>Eukaryota</taxon>
        <taxon>Metazoa</taxon>
        <taxon>Chordata</taxon>
        <taxon>Craniata</taxon>
        <taxon>Vertebrata</taxon>
        <taxon>Euteleostomi</taxon>
        <taxon>Amphibia</taxon>
        <taxon>Batrachia</taxon>
        <taxon>Caudata</taxon>
        <taxon>Salamandroidea</taxon>
        <taxon>Salamandridae</taxon>
        <taxon>Pleurodelinae</taxon>
        <taxon>Pleurodeles</taxon>
    </lineage>
</organism>
<gene>
    <name evidence="2" type="ORF">NDU88_008783</name>
</gene>
<sequence length="129" mass="13180">MGLEGVLADIRKPLAALAPTAQSGASPTPLPGLAVPVLSGPPPVRLPEHQAQDQDPSRLALLEVSKILASINAPATNTPPPTAPWGSSDSWQNTVTDLKRQVDSLVAAHTSNPLQASMSSPSVAPAPCT</sequence>
<dbReference type="Proteomes" id="UP001066276">
    <property type="component" value="Chromosome 6"/>
</dbReference>
<keyword evidence="3" id="KW-1185">Reference proteome</keyword>
<name>A0AAV7QQR5_PLEWA</name>
<feature type="compositionally biased region" description="Basic and acidic residues" evidence="1">
    <location>
        <begin position="46"/>
        <end position="56"/>
    </location>
</feature>
<feature type="compositionally biased region" description="Low complexity" evidence="1">
    <location>
        <begin position="116"/>
        <end position="129"/>
    </location>
</feature>
<proteinExistence type="predicted"/>
<feature type="region of interest" description="Disordered" evidence="1">
    <location>
        <begin position="72"/>
        <end position="93"/>
    </location>
</feature>
<feature type="region of interest" description="Disordered" evidence="1">
    <location>
        <begin position="19"/>
        <end position="56"/>
    </location>
</feature>
<comment type="caution">
    <text evidence="2">The sequence shown here is derived from an EMBL/GenBank/DDBJ whole genome shotgun (WGS) entry which is preliminary data.</text>
</comment>
<feature type="region of interest" description="Disordered" evidence="1">
    <location>
        <begin position="109"/>
        <end position="129"/>
    </location>
</feature>
<evidence type="ECO:0000313" key="3">
    <source>
        <dbReference type="Proteomes" id="UP001066276"/>
    </source>
</evidence>
<evidence type="ECO:0000313" key="2">
    <source>
        <dbReference type="EMBL" id="KAJ1142463.1"/>
    </source>
</evidence>
<evidence type="ECO:0000256" key="1">
    <source>
        <dbReference type="SAM" id="MobiDB-lite"/>
    </source>
</evidence>
<accession>A0AAV7QQR5</accession>
<dbReference type="AlphaFoldDB" id="A0AAV7QQR5"/>
<reference evidence="2" key="1">
    <citation type="journal article" date="2022" name="bioRxiv">
        <title>Sequencing and chromosome-scale assembly of the giantPleurodeles waltlgenome.</title>
        <authorList>
            <person name="Brown T."/>
            <person name="Elewa A."/>
            <person name="Iarovenko S."/>
            <person name="Subramanian E."/>
            <person name="Araus A.J."/>
            <person name="Petzold A."/>
            <person name="Susuki M."/>
            <person name="Suzuki K.-i.T."/>
            <person name="Hayashi T."/>
            <person name="Toyoda A."/>
            <person name="Oliveira C."/>
            <person name="Osipova E."/>
            <person name="Leigh N.D."/>
            <person name="Simon A."/>
            <person name="Yun M.H."/>
        </authorList>
    </citation>
    <scope>NUCLEOTIDE SEQUENCE</scope>
    <source>
        <strain evidence="2">20211129_DDA</strain>
        <tissue evidence="2">Liver</tissue>
    </source>
</reference>
<dbReference type="EMBL" id="JANPWB010000010">
    <property type="protein sequence ID" value="KAJ1142463.1"/>
    <property type="molecule type" value="Genomic_DNA"/>
</dbReference>